<protein>
    <submittedName>
        <fullName evidence="1">Uncharacterized protein</fullName>
    </submittedName>
</protein>
<reference evidence="1" key="1">
    <citation type="submission" date="2019-08" db="EMBL/GenBank/DDBJ databases">
        <title>The genome of the North American firefly Photinus pyralis.</title>
        <authorList>
            <consortium name="Photinus pyralis genome working group"/>
            <person name="Fallon T.R."/>
            <person name="Sander Lower S.E."/>
            <person name="Weng J.-K."/>
        </authorList>
    </citation>
    <scope>NUCLEOTIDE SEQUENCE</scope>
    <source>
        <strain evidence="1">TRF0915ILg1</strain>
        <tissue evidence="1">Whole body</tissue>
    </source>
</reference>
<name>A0A8K0C685_IGNLU</name>
<keyword evidence="2" id="KW-1185">Reference proteome</keyword>
<evidence type="ECO:0000313" key="2">
    <source>
        <dbReference type="Proteomes" id="UP000801492"/>
    </source>
</evidence>
<dbReference type="AlphaFoldDB" id="A0A8K0C685"/>
<dbReference type="EMBL" id="VTPC01091033">
    <property type="protein sequence ID" value="KAF2880039.1"/>
    <property type="molecule type" value="Genomic_DNA"/>
</dbReference>
<comment type="caution">
    <text evidence="1">The sequence shown here is derived from an EMBL/GenBank/DDBJ whole genome shotgun (WGS) entry which is preliminary data.</text>
</comment>
<gene>
    <name evidence="1" type="ORF">ILUMI_26108</name>
</gene>
<accession>A0A8K0C685</accession>
<dbReference type="Proteomes" id="UP000801492">
    <property type="component" value="Unassembled WGS sequence"/>
</dbReference>
<organism evidence="1 2">
    <name type="scientific">Ignelater luminosus</name>
    <name type="common">Cucubano</name>
    <name type="synonym">Pyrophorus luminosus</name>
    <dbReference type="NCBI Taxonomy" id="2038154"/>
    <lineage>
        <taxon>Eukaryota</taxon>
        <taxon>Metazoa</taxon>
        <taxon>Ecdysozoa</taxon>
        <taxon>Arthropoda</taxon>
        <taxon>Hexapoda</taxon>
        <taxon>Insecta</taxon>
        <taxon>Pterygota</taxon>
        <taxon>Neoptera</taxon>
        <taxon>Endopterygota</taxon>
        <taxon>Coleoptera</taxon>
        <taxon>Polyphaga</taxon>
        <taxon>Elateriformia</taxon>
        <taxon>Elateroidea</taxon>
        <taxon>Elateridae</taxon>
        <taxon>Agrypninae</taxon>
        <taxon>Pyrophorini</taxon>
        <taxon>Ignelater</taxon>
    </lineage>
</organism>
<proteinExistence type="predicted"/>
<sequence>MQTRSKSFESNAVLFPLHGDFTANLTSKVDSDKLPEVQLAVSPQKSLIFHVMLRLVTVQFNCSKEFSNRFKGPTEVLERLRSERRSLIPGFSITTMRQCGKSVLDSLKFRHGPARLLSLPSDETKPERSPLWDGGKNGSVFDVMSEGDSRCKLPEGVRCMAEALVTVY</sequence>
<evidence type="ECO:0000313" key="1">
    <source>
        <dbReference type="EMBL" id="KAF2880039.1"/>
    </source>
</evidence>